<dbReference type="AlphaFoldDB" id="A0A6V7TNM3"/>
<gene>
    <name evidence="1" type="ORF">MENT_LOCUS2482</name>
</gene>
<evidence type="ECO:0000313" key="2">
    <source>
        <dbReference type="Proteomes" id="UP000580250"/>
    </source>
</evidence>
<dbReference type="Proteomes" id="UP000580250">
    <property type="component" value="Unassembled WGS sequence"/>
</dbReference>
<organism evidence="1 2">
    <name type="scientific">Meloidogyne enterolobii</name>
    <name type="common">Root-knot nematode worm</name>
    <name type="synonym">Meloidogyne mayaguensis</name>
    <dbReference type="NCBI Taxonomy" id="390850"/>
    <lineage>
        <taxon>Eukaryota</taxon>
        <taxon>Metazoa</taxon>
        <taxon>Ecdysozoa</taxon>
        <taxon>Nematoda</taxon>
        <taxon>Chromadorea</taxon>
        <taxon>Rhabditida</taxon>
        <taxon>Tylenchina</taxon>
        <taxon>Tylenchomorpha</taxon>
        <taxon>Tylenchoidea</taxon>
        <taxon>Meloidogynidae</taxon>
        <taxon>Meloidogyninae</taxon>
        <taxon>Meloidogyne</taxon>
    </lineage>
</organism>
<comment type="caution">
    <text evidence="1">The sequence shown here is derived from an EMBL/GenBank/DDBJ whole genome shotgun (WGS) entry which is preliminary data.</text>
</comment>
<reference evidence="1 2" key="1">
    <citation type="submission" date="2020-08" db="EMBL/GenBank/DDBJ databases">
        <authorList>
            <person name="Koutsovoulos G."/>
            <person name="Danchin GJ E."/>
        </authorList>
    </citation>
    <scope>NUCLEOTIDE SEQUENCE [LARGE SCALE GENOMIC DNA]</scope>
</reference>
<protein>
    <submittedName>
        <fullName evidence="1">Uncharacterized protein</fullName>
    </submittedName>
</protein>
<sequence>MYIHLYLTFYTLEDKILYPMLPAIPIPEKIISFHQFVGWKD</sequence>
<proteinExistence type="predicted"/>
<name>A0A6V7TNM3_MELEN</name>
<dbReference type="EMBL" id="CAJEWN010000007">
    <property type="protein sequence ID" value="CAD2129013.1"/>
    <property type="molecule type" value="Genomic_DNA"/>
</dbReference>
<accession>A0A6V7TNM3</accession>
<evidence type="ECO:0000313" key="1">
    <source>
        <dbReference type="EMBL" id="CAD2129013.1"/>
    </source>
</evidence>